<proteinExistence type="predicted"/>
<dbReference type="GeneID" id="71983553"/>
<dbReference type="InterPro" id="IPR038883">
    <property type="entry name" value="AN11006-like"/>
</dbReference>
<name>A0A9Q8LB16_PASFU</name>
<organism evidence="1 2">
    <name type="scientific">Passalora fulva</name>
    <name type="common">Tomato leaf mold</name>
    <name type="synonym">Cladosporium fulvum</name>
    <dbReference type="NCBI Taxonomy" id="5499"/>
    <lineage>
        <taxon>Eukaryota</taxon>
        <taxon>Fungi</taxon>
        <taxon>Dikarya</taxon>
        <taxon>Ascomycota</taxon>
        <taxon>Pezizomycotina</taxon>
        <taxon>Dothideomycetes</taxon>
        <taxon>Dothideomycetidae</taxon>
        <taxon>Mycosphaerellales</taxon>
        <taxon>Mycosphaerellaceae</taxon>
        <taxon>Fulvia</taxon>
    </lineage>
</organism>
<dbReference type="KEGG" id="ffu:CLAFUR5_03675"/>
<keyword evidence="2" id="KW-1185">Reference proteome</keyword>
<accession>A0A9Q8LB16</accession>
<evidence type="ECO:0000313" key="2">
    <source>
        <dbReference type="Proteomes" id="UP000756132"/>
    </source>
</evidence>
<evidence type="ECO:0000313" key="1">
    <source>
        <dbReference type="EMBL" id="UJO14133.1"/>
    </source>
</evidence>
<reference evidence="1" key="1">
    <citation type="submission" date="2021-12" db="EMBL/GenBank/DDBJ databases">
        <authorList>
            <person name="Zaccaron A."/>
            <person name="Stergiopoulos I."/>
        </authorList>
    </citation>
    <scope>NUCLEOTIDE SEQUENCE</scope>
    <source>
        <strain evidence="1">Race5_Kim</strain>
    </source>
</reference>
<gene>
    <name evidence="1" type="ORF">CLAFUR5_03675</name>
</gene>
<protein>
    <submittedName>
        <fullName evidence="1">Uncharacterized protein</fullName>
    </submittedName>
</protein>
<dbReference type="PANTHER" id="PTHR42085">
    <property type="entry name" value="F-BOX DOMAIN-CONTAINING PROTEIN"/>
    <property type="match status" value="1"/>
</dbReference>
<dbReference type="OrthoDB" id="62952at2759"/>
<dbReference type="AlphaFoldDB" id="A0A9Q8LB16"/>
<dbReference type="EMBL" id="CP090164">
    <property type="protein sequence ID" value="UJO14133.1"/>
    <property type="molecule type" value="Genomic_DNA"/>
</dbReference>
<dbReference type="RefSeq" id="XP_047758499.1">
    <property type="nucleotide sequence ID" value="XM_047902823.1"/>
</dbReference>
<reference evidence="1" key="2">
    <citation type="journal article" date="2022" name="Microb. Genom.">
        <title>A chromosome-scale genome assembly of the tomato pathogen Cladosporium fulvum reveals a compartmentalized genome architecture and the presence of a dispensable chromosome.</title>
        <authorList>
            <person name="Zaccaron A.Z."/>
            <person name="Chen L.H."/>
            <person name="Samaras A."/>
            <person name="Stergiopoulos I."/>
        </authorList>
    </citation>
    <scope>NUCLEOTIDE SEQUENCE</scope>
    <source>
        <strain evidence="1">Race5_Kim</strain>
    </source>
</reference>
<dbReference type="Proteomes" id="UP000756132">
    <property type="component" value="Chromosome 2"/>
</dbReference>
<sequence length="272" mass="31420">MTLPRKVEDMDVAEYIASQSRDAFSDFNLVPIAITEGSLKGQVVVQVKRKTPFRFLDLPAELRNRVYELLLVKAQPIVLWSSGQPRKVYPSKHERLDVKFQDDPPETTALLRANRQIRGEATPILYGMNTFEPVDPETAAVFLEEIGASRRYLTAFDFTWTFELPMAFKACDALILPNIKHVAIHPYDVYRFWTDECDEDHWDCGAEMAQKLKKFLLHVKSISEHPVDPEKVLDVMVLERHRGNFTSNEIAEQAQKCMDMFRKVARTYLDPE</sequence>
<dbReference type="PANTHER" id="PTHR42085:SF2">
    <property type="entry name" value="F-BOX DOMAIN-CONTAINING PROTEIN"/>
    <property type="match status" value="1"/>
</dbReference>